<evidence type="ECO:0000256" key="1">
    <source>
        <dbReference type="SAM" id="MobiDB-lite"/>
    </source>
</evidence>
<proteinExistence type="predicted"/>
<feature type="region of interest" description="Disordered" evidence="1">
    <location>
        <begin position="25"/>
        <end position="101"/>
    </location>
</feature>
<accession>A0AAN8FKZ3</accession>
<sequence length="101" mass="11057">MESVYKGVVLSNKSFHPQCSVRLRHWPSGRTEDVEEANSPEEPKSSKNIRNAMKAEEGGGSTGKPMALDPGVEIFWGRSPGPMFWGRRGRPSGSSSTTSTY</sequence>
<protein>
    <submittedName>
        <fullName evidence="2">Uncharacterized protein</fullName>
    </submittedName>
</protein>
<keyword evidence="3" id="KW-1185">Reference proteome</keyword>
<dbReference type="Proteomes" id="UP001331761">
    <property type="component" value="Unassembled WGS sequence"/>
</dbReference>
<organism evidence="2 3">
    <name type="scientific">Trichostrongylus colubriformis</name>
    <name type="common">Black scour worm</name>
    <dbReference type="NCBI Taxonomy" id="6319"/>
    <lineage>
        <taxon>Eukaryota</taxon>
        <taxon>Metazoa</taxon>
        <taxon>Ecdysozoa</taxon>
        <taxon>Nematoda</taxon>
        <taxon>Chromadorea</taxon>
        <taxon>Rhabditida</taxon>
        <taxon>Rhabditina</taxon>
        <taxon>Rhabditomorpha</taxon>
        <taxon>Strongyloidea</taxon>
        <taxon>Trichostrongylidae</taxon>
        <taxon>Trichostrongylus</taxon>
    </lineage>
</organism>
<dbReference type="AlphaFoldDB" id="A0AAN8FKZ3"/>
<dbReference type="EMBL" id="WIXE01012155">
    <property type="protein sequence ID" value="KAK5976152.1"/>
    <property type="molecule type" value="Genomic_DNA"/>
</dbReference>
<feature type="compositionally biased region" description="Low complexity" evidence="1">
    <location>
        <begin position="91"/>
        <end position="101"/>
    </location>
</feature>
<evidence type="ECO:0000313" key="2">
    <source>
        <dbReference type="EMBL" id="KAK5976152.1"/>
    </source>
</evidence>
<reference evidence="2 3" key="1">
    <citation type="submission" date="2019-10" db="EMBL/GenBank/DDBJ databases">
        <title>Assembly and Annotation for the nematode Trichostrongylus colubriformis.</title>
        <authorList>
            <person name="Martin J."/>
        </authorList>
    </citation>
    <scope>NUCLEOTIDE SEQUENCE [LARGE SCALE GENOMIC DNA]</scope>
    <source>
        <strain evidence="2">G859</strain>
        <tissue evidence="2">Whole worm</tissue>
    </source>
</reference>
<name>A0AAN8FKZ3_TRICO</name>
<comment type="caution">
    <text evidence="2">The sequence shown here is derived from an EMBL/GenBank/DDBJ whole genome shotgun (WGS) entry which is preliminary data.</text>
</comment>
<evidence type="ECO:0000313" key="3">
    <source>
        <dbReference type="Proteomes" id="UP001331761"/>
    </source>
</evidence>
<gene>
    <name evidence="2" type="ORF">GCK32_000514</name>
</gene>